<reference evidence="4" key="1">
    <citation type="submission" date="2023-03" db="EMBL/GenBank/DDBJ databases">
        <title>Massive genome expansion in bonnet fungi (Mycena s.s.) driven by repeated elements and novel gene families across ecological guilds.</title>
        <authorList>
            <consortium name="Lawrence Berkeley National Laboratory"/>
            <person name="Harder C.B."/>
            <person name="Miyauchi S."/>
            <person name="Viragh M."/>
            <person name="Kuo A."/>
            <person name="Thoen E."/>
            <person name="Andreopoulos B."/>
            <person name="Lu D."/>
            <person name="Skrede I."/>
            <person name="Drula E."/>
            <person name="Henrissat B."/>
            <person name="Morin E."/>
            <person name="Kohler A."/>
            <person name="Barry K."/>
            <person name="LaButti K."/>
            <person name="Morin E."/>
            <person name="Salamov A."/>
            <person name="Lipzen A."/>
            <person name="Mereny Z."/>
            <person name="Hegedus B."/>
            <person name="Baldrian P."/>
            <person name="Stursova M."/>
            <person name="Weitz H."/>
            <person name="Taylor A."/>
            <person name="Grigoriev I.V."/>
            <person name="Nagy L.G."/>
            <person name="Martin F."/>
            <person name="Kauserud H."/>
        </authorList>
    </citation>
    <scope>NUCLEOTIDE SEQUENCE</scope>
    <source>
        <strain evidence="4">CBHHK002</strain>
    </source>
</reference>
<feature type="transmembrane region" description="Helical" evidence="2">
    <location>
        <begin position="12"/>
        <end position="38"/>
    </location>
</feature>
<gene>
    <name evidence="4" type="ORF">DFH08DRAFT_453934</name>
</gene>
<dbReference type="InterPro" id="IPR045339">
    <property type="entry name" value="DUF6534"/>
</dbReference>
<feature type="transmembrane region" description="Helical" evidence="2">
    <location>
        <begin position="91"/>
        <end position="112"/>
    </location>
</feature>
<feature type="domain" description="DUF6534" evidence="3">
    <location>
        <begin position="169"/>
        <end position="256"/>
    </location>
</feature>
<comment type="caution">
    <text evidence="4">The sequence shown here is derived from an EMBL/GenBank/DDBJ whole genome shotgun (WGS) entry which is preliminary data.</text>
</comment>
<organism evidence="4 5">
    <name type="scientific">Mycena albidolilacea</name>
    <dbReference type="NCBI Taxonomy" id="1033008"/>
    <lineage>
        <taxon>Eukaryota</taxon>
        <taxon>Fungi</taxon>
        <taxon>Dikarya</taxon>
        <taxon>Basidiomycota</taxon>
        <taxon>Agaricomycotina</taxon>
        <taxon>Agaricomycetes</taxon>
        <taxon>Agaricomycetidae</taxon>
        <taxon>Agaricales</taxon>
        <taxon>Marasmiineae</taxon>
        <taxon>Mycenaceae</taxon>
        <taxon>Mycena</taxon>
    </lineage>
</organism>
<dbReference type="PANTHER" id="PTHR40465">
    <property type="entry name" value="CHROMOSOME 1, WHOLE GENOME SHOTGUN SEQUENCE"/>
    <property type="match status" value="1"/>
</dbReference>
<evidence type="ECO:0000259" key="3">
    <source>
        <dbReference type="Pfam" id="PF20152"/>
    </source>
</evidence>
<dbReference type="AlphaFoldDB" id="A0AAD6Z7S7"/>
<evidence type="ECO:0000256" key="2">
    <source>
        <dbReference type="SAM" id="Phobius"/>
    </source>
</evidence>
<keyword evidence="2" id="KW-0812">Transmembrane</keyword>
<feature type="region of interest" description="Disordered" evidence="1">
    <location>
        <begin position="281"/>
        <end position="301"/>
    </location>
</feature>
<dbReference type="EMBL" id="JARIHO010000075">
    <property type="protein sequence ID" value="KAJ7311572.1"/>
    <property type="molecule type" value="Genomic_DNA"/>
</dbReference>
<sequence>MDSLPPINVHLTIGAVEIGVLVSYTLFGVTTVQAYIYYGRFPDDPSKLKALVALVWFCLLAQVIAIGHILYTFTITYFGQAFRIFETAPKSLSVGVFSGGIMAAAVQGFFAYRIYAFTKKLYIPILSWSLSFVRFLGSVTIFATTLRMTSFPTYAEQWGWLLTSVWCISAANDLTITASLVTNLIIQRSRIHKRTVPLIDKLIMWTIETGMVTSLTALAVMISFFTMPHNFIWFCLFISLPGLFSNSLLASLNSRTTLRAMNNLNSGSVPISTTLNFGTELPSAPRESAEQNPKRGAHYAT</sequence>
<dbReference type="PANTHER" id="PTHR40465:SF1">
    <property type="entry name" value="DUF6534 DOMAIN-CONTAINING PROTEIN"/>
    <property type="match status" value="1"/>
</dbReference>
<evidence type="ECO:0000256" key="1">
    <source>
        <dbReference type="SAM" id="MobiDB-lite"/>
    </source>
</evidence>
<dbReference type="Proteomes" id="UP001218218">
    <property type="component" value="Unassembled WGS sequence"/>
</dbReference>
<keyword evidence="2" id="KW-1133">Transmembrane helix</keyword>
<name>A0AAD6Z7S7_9AGAR</name>
<dbReference type="Pfam" id="PF20152">
    <property type="entry name" value="DUF6534"/>
    <property type="match status" value="1"/>
</dbReference>
<feature type="transmembrane region" description="Helical" evidence="2">
    <location>
        <begin position="158"/>
        <end position="181"/>
    </location>
</feature>
<protein>
    <recommendedName>
        <fullName evidence="3">DUF6534 domain-containing protein</fullName>
    </recommendedName>
</protein>
<feature type="transmembrane region" description="Helical" evidence="2">
    <location>
        <begin position="202"/>
        <end position="225"/>
    </location>
</feature>
<keyword evidence="2" id="KW-0472">Membrane</keyword>
<feature type="transmembrane region" description="Helical" evidence="2">
    <location>
        <begin position="231"/>
        <end position="252"/>
    </location>
</feature>
<accession>A0AAD6Z7S7</accession>
<feature type="transmembrane region" description="Helical" evidence="2">
    <location>
        <begin position="121"/>
        <end position="146"/>
    </location>
</feature>
<proteinExistence type="predicted"/>
<evidence type="ECO:0000313" key="4">
    <source>
        <dbReference type="EMBL" id="KAJ7311572.1"/>
    </source>
</evidence>
<keyword evidence="5" id="KW-1185">Reference proteome</keyword>
<evidence type="ECO:0000313" key="5">
    <source>
        <dbReference type="Proteomes" id="UP001218218"/>
    </source>
</evidence>
<feature type="transmembrane region" description="Helical" evidence="2">
    <location>
        <begin position="50"/>
        <end position="71"/>
    </location>
</feature>